<name>A0ABZ0IX35_9BACT</name>
<proteinExistence type="predicted"/>
<gene>
    <name evidence="1" type="ORF">RT717_09810</name>
</gene>
<evidence type="ECO:0000313" key="2">
    <source>
        <dbReference type="Proteomes" id="UP001302349"/>
    </source>
</evidence>
<keyword evidence="2" id="KW-1185">Reference proteome</keyword>
<sequence length="351" mass="39752">MPDLKLLNIDRVPAQGVKELLDNNVIGTPGKSMMYQHLQAAEKYTIITQPFFVSLVRRSKVIATCCFCKREASNRGVVGESYYVRYFTFHPSLRKLGDKYIERPQEDGVLRREIRSLLSGADFEAKAPNFFYAYIDGGNVRSEAFVKSFGFEKVGSFVSLVFSRFNPRLSKTVEKLSPDEWGDFKPRLMRFYSDHVLVTDENLFYKGNYFVVREQGEIVAGIQANPENWKVHDMPGKAGKVMMNVFPKVRLLSKIFHPNYRFVTIEGVYYRPGHEKKLATLLTHALAANGVYSAVICIDPTSRLYPVMQSLGLGLVSKLRKPKRVDVVVKSNGVDLATMKGPVYVSAFDVS</sequence>
<evidence type="ECO:0000313" key="1">
    <source>
        <dbReference type="EMBL" id="WOK08930.1"/>
    </source>
</evidence>
<accession>A0ABZ0IX35</accession>
<organism evidence="1 2">
    <name type="scientific">Imperialibacter roseus</name>
    <dbReference type="NCBI Taxonomy" id="1324217"/>
    <lineage>
        <taxon>Bacteria</taxon>
        <taxon>Pseudomonadati</taxon>
        <taxon>Bacteroidota</taxon>
        <taxon>Cytophagia</taxon>
        <taxon>Cytophagales</taxon>
        <taxon>Flammeovirgaceae</taxon>
        <taxon>Imperialibacter</taxon>
    </lineage>
</organism>
<evidence type="ECO:0008006" key="3">
    <source>
        <dbReference type="Google" id="ProtNLM"/>
    </source>
</evidence>
<dbReference type="RefSeq" id="WP_317491559.1">
    <property type="nucleotide sequence ID" value="NZ_CP136051.1"/>
</dbReference>
<dbReference type="Proteomes" id="UP001302349">
    <property type="component" value="Chromosome"/>
</dbReference>
<protein>
    <recommendedName>
        <fullName evidence="3">N-acetyltransferase domain-containing protein</fullName>
    </recommendedName>
</protein>
<dbReference type="EMBL" id="CP136051">
    <property type="protein sequence ID" value="WOK08930.1"/>
    <property type="molecule type" value="Genomic_DNA"/>
</dbReference>
<reference evidence="1 2" key="1">
    <citation type="journal article" date="2023" name="Microbiol. Resour. Announc.">
        <title>Complete Genome Sequence of Imperialibacter roseus strain P4T.</title>
        <authorList>
            <person name="Tizabi D.R."/>
            <person name="Bachvaroff T."/>
            <person name="Hill R.T."/>
        </authorList>
    </citation>
    <scope>NUCLEOTIDE SEQUENCE [LARGE SCALE GENOMIC DNA]</scope>
    <source>
        <strain evidence="1 2">P4T</strain>
    </source>
</reference>